<proteinExistence type="predicted"/>
<organism evidence="3">
    <name type="scientific">marine sediment metagenome</name>
    <dbReference type="NCBI Taxonomy" id="412755"/>
    <lineage>
        <taxon>unclassified sequences</taxon>
        <taxon>metagenomes</taxon>
        <taxon>ecological metagenomes</taxon>
    </lineage>
</organism>
<feature type="coiled-coil region" evidence="1">
    <location>
        <begin position="40"/>
        <end position="67"/>
    </location>
</feature>
<sequence>MNEDKVANTGNQRMNLAAMGSAGGDPSQVAQPNPPALVDSNTAISRIEALENRANCLEQRCHGLEIIAGRLIAQVGDLRGQLGMPPLPDDHFNA</sequence>
<dbReference type="AlphaFoldDB" id="A0A0F9S8H0"/>
<evidence type="ECO:0000256" key="2">
    <source>
        <dbReference type="SAM" id="MobiDB-lite"/>
    </source>
</evidence>
<evidence type="ECO:0000256" key="1">
    <source>
        <dbReference type="SAM" id="Coils"/>
    </source>
</evidence>
<gene>
    <name evidence="3" type="ORF">LCGC14_0483860</name>
</gene>
<comment type="caution">
    <text evidence="3">The sequence shown here is derived from an EMBL/GenBank/DDBJ whole genome shotgun (WGS) entry which is preliminary data.</text>
</comment>
<evidence type="ECO:0000313" key="3">
    <source>
        <dbReference type="EMBL" id="KKN65210.1"/>
    </source>
</evidence>
<feature type="region of interest" description="Disordered" evidence="2">
    <location>
        <begin position="1"/>
        <end position="36"/>
    </location>
</feature>
<name>A0A0F9S8H0_9ZZZZ</name>
<dbReference type="EMBL" id="LAZR01000531">
    <property type="protein sequence ID" value="KKN65210.1"/>
    <property type="molecule type" value="Genomic_DNA"/>
</dbReference>
<accession>A0A0F9S8H0</accession>
<keyword evidence="1" id="KW-0175">Coiled coil</keyword>
<reference evidence="3" key="1">
    <citation type="journal article" date="2015" name="Nature">
        <title>Complex archaea that bridge the gap between prokaryotes and eukaryotes.</title>
        <authorList>
            <person name="Spang A."/>
            <person name="Saw J.H."/>
            <person name="Jorgensen S.L."/>
            <person name="Zaremba-Niedzwiedzka K."/>
            <person name="Martijn J."/>
            <person name="Lind A.E."/>
            <person name="van Eijk R."/>
            <person name="Schleper C."/>
            <person name="Guy L."/>
            <person name="Ettema T.J."/>
        </authorList>
    </citation>
    <scope>NUCLEOTIDE SEQUENCE</scope>
</reference>
<protein>
    <submittedName>
        <fullName evidence="3">Uncharacterized protein</fullName>
    </submittedName>
</protein>